<dbReference type="PANTHER" id="PTHR34180:SF1">
    <property type="entry name" value="BETA-ALANYL-DOPAMINE_CARCININE HYDROLASE"/>
    <property type="match status" value="1"/>
</dbReference>
<name>A0A1R1B2D2_PAELA</name>
<dbReference type="Pfam" id="PF03417">
    <property type="entry name" value="AAT"/>
    <property type="match status" value="1"/>
</dbReference>
<sequence length="335" mass="37142">MPDYTVHIMQLREDNYHNGLKLGRSLRNQPILKAFEAVTKPNIDTEQLKSIYNEFAPQLLSELEGLAEGLEMPFPKAAALLGGYDVPKIAAMGCSAMITPSYYVRNYDFTPAFYDGYFTAAQPEQGLATVGYNLQAIGRHDGVNEKGLAAGLHFVSFDGYRTGLSPWVSVRMILESCATLEEASYMLRHIPHAACYNFSIGDARGNMAVVEASPDQVITRAGWEAAIACVNHYEALTGKNRPSIEHSLGRKRYIDGLDATQLTQTEAFGLFKERESPLFFTDYDDLFGTLHTFSYAFEEGRVMTSLAQGSALDFSFRDWVEGKDIPAAELTGHID</sequence>
<proteinExistence type="predicted"/>
<dbReference type="NCBIfam" id="NF040521">
    <property type="entry name" value="C45_proenzyme"/>
    <property type="match status" value="1"/>
</dbReference>
<reference evidence="2 3" key="1">
    <citation type="submission" date="2016-11" db="EMBL/GenBank/DDBJ databases">
        <title>Paenibacillus species isolates.</title>
        <authorList>
            <person name="Beno S.M."/>
        </authorList>
    </citation>
    <scope>NUCLEOTIDE SEQUENCE [LARGE SCALE GENOMIC DNA]</scope>
    <source>
        <strain evidence="2 3">FSL F4-0100</strain>
    </source>
</reference>
<comment type="caution">
    <text evidence="2">The sequence shown here is derived from an EMBL/GenBank/DDBJ whole genome shotgun (WGS) entry which is preliminary data.</text>
</comment>
<evidence type="ECO:0000313" key="3">
    <source>
        <dbReference type="Proteomes" id="UP000187074"/>
    </source>
</evidence>
<protein>
    <submittedName>
        <fullName evidence="2">Peptidase C45</fullName>
    </submittedName>
</protein>
<dbReference type="InterPro" id="IPR047794">
    <property type="entry name" value="C45_proenzyme-like"/>
</dbReference>
<dbReference type="Proteomes" id="UP000187074">
    <property type="component" value="Unassembled WGS sequence"/>
</dbReference>
<dbReference type="OrthoDB" id="8617387at2"/>
<evidence type="ECO:0000259" key="1">
    <source>
        <dbReference type="Pfam" id="PF03417"/>
    </source>
</evidence>
<dbReference type="PANTHER" id="PTHR34180">
    <property type="entry name" value="PEPTIDASE C45"/>
    <property type="match status" value="1"/>
</dbReference>
<dbReference type="EMBL" id="MRTF01000004">
    <property type="protein sequence ID" value="OME92940.1"/>
    <property type="molecule type" value="Genomic_DNA"/>
</dbReference>
<dbReference type="SUPFAM" id="SSF56235">
    <property type="entry name" value="N-terminal nucleophile aminohydrolases (Ntn hydrolases)"/>
    <property type="match status" value="1"/>
</dbReference>
<gene>
    <name evidence="2" type="ORF">BK123_13800</name>
</gene>
<evidence type="ECO:0000313" key="2">
    <source>
        <dbReference type="EMBL" id="OME92940.1"/>
    </source>
</evidence>
<dbReference type="STRING" id="1401.BK123_13800"/>
<accession>A0A1R1B2D2</accession>
<dbReference type="AlphaFoldDB" id="A0A1R1B2D2"/>
<organism evidence="2 3">
    <name type="scientific">Paenibacillus lautus</name>
    <name type="common">Bacillus lautus</name>
    <dbReference type="NCBI Taxonomy" id="1401"/>
    <lineage>
        <taxon>Bacteria</taxon>
        <taxon>Bacillati</taxon>
        <taxon>Bacillota</taxon>
        <taxon>Bacilli</taxon>
        <taxon>Bacillales</taxon>
        <taxon>Paenibacillaceae</taxon>
        <taxon>Paenibacillus</taxon>
    </lineage>
</organism>
<dbReference type="InterPro" id="IPR029055">
    <property type="entry name" value="Ntn_hydrolases_N"/>
</dbReference>
<dbReference type="RefSeq" id="WP_076322966.1">
    <property type="nucleotide sequence ID" value="NZ_MRTF01000004.1"/>
</dbReference>
<dbReference type="InterPro" id="IPR005079">
    <property type="entry name" value="Peptidase_C45_hydrolase"/>
</dbReference>
<dbReference type="InterPro" id="IPR047801">
    <property type="entry name" value="Peptidase_C45"/>
</dbReference>
<dbReference type="Gene3D" id="3.60.60.10">
    <property type="entry name" value="Penicillin V Acylase, Chain A"/>
    <property type="match status" value="1"/>
</dbReference>
<feature type="domain" description="Peptidase C45 hydrolase" evidence="1">
    <location>
        <begin position="102"/>
        <end position="309"/>
    </location>
</feature>